<name>A0A9W4WNG2_9GLOM</name>
<organism evidence="2 3">
    <name type="scientific">Funneliformis geosporum</name>
    <dbReference type="NCBI Taxonomy" id="1117311"/>
    <lineage>
        <taxon>Eukaryota</taxon>
        <taxon>Fungi</taxon>
        <taxon>Fungi incertae sedis</taxon>
        <taxon>Mucoromycota</taxon>
        <taxon>Glomeromycotina</taxon>
        <taxon>Glomeromycetes</taxon>
        <taxon>Glomerales</taxon>
        <taxon>Glomeraceae</taxon>
        <taxon>Funneliformis</taxon>
    </lineage>
</organism>
<evidence type="ECO:0000256" key="1">
    <source>
        <dbReference type="SAM" id="MobiDB-lite"/>
    </source>
</evidence>
<comment type="caution">
    <text evidence="2">The sequence shown here is derived from an EMBL/GenBank/DDBJ whole genome shotgun (WGS) entry which is preliminary data.</text>
</comment>
<accession>A0A9W4WNG2</accession>
<sequence>MGTMKQYAGNMSSDPCDAGSLTSSRSSSTTNANSIPSSLIRNGHLERYAAEVIKSTMNDDLQRLELYRIYV</sequence>
<evidence type="ECO:0000313" key="3">
    <source>
        <dbReference type="Proteomes" id="UP001153678"/>
    </source>
</evidence>
<gene>
    <name evidence="2" type="ORF">FWILDA_LOCUS6694</name>
</gene>
<protein>
    <submittedName>
        <fullName evidence="2">5880_t:CDS:1</fullName>
    </submittedName>
</protein>
<dbReference type="AlphaFoldDB" id="A0A9W4WNG2"/>
<feature type="compositionally biased region" description="Low complexity" evidence="1">
    <location>
        <begin position="20"/>
        <end position="30"/>
    </location>
</feature>
<dbReference type="Proteomes" id="UP001153678">
    <property type="component" value="Unassembled WGS sequence"/>
</dbReference>
<keyword evidence="3" id="KW-1185">Reference proteome</keyword>
<proteinExistence type="predicted"/>
<evidence type="ECO:0000313" key="2">
    <source>
        <dbReference type="EMBL" id="CAI2174641.1"/>
    </source>
</evidence>
<reference evidence="2" key="1">
    <citation type="submission" date="2022-08" db="EMBL/GenBank/DDBJ databases">
        <authorList>
            <person name="Kallberg Y."/>
            <person name="Tangrot J."/>
            <person name="Rosling A."/>
        </authorList>
    </citation>
    <scope>NUCLEOTIDE SEQUENCE</scope>
    <source>
        <strain evidence="2">Wild A</strain>
    </source>
</reference>
<dbReference type="EMBL" id="CAMKVN010001239">
    <property type="protein sequence ID" value="CAI2174641.1"/>
    <property type="molecule type" value="Genomic_DNA"/>
</dbReference>
<feature type="region of interest" description="Disordered" evidence="1">
    <location>
        <begin position="1"/>
        <end position="37"/>
    </location>
</feature>